<dbReference type="RefSeq" id="WP_074491184.1">
    <property type="nucleotide sequence ID" value="NZ_FPAM01000025.1"/>
</dbReference>
<dbReference type="Pfam" id="PF00027">
    <property type="entry name" value="cNMP_binding"/>
    <property type="match status" value="1"/>
</dbReference>
<dbReference type="Gene3D" id="2.60.120.10">
    <property type="entry name" value="Jelly Rolls"/>
    <property type="match status" value="1"/>
</dbReference>
<dbReference type="AlphaFoldDB" id="A0A1Q6A3P0"/>
<evidence type="ECO:0000313" key="3">
    <source>
        <dbReference type="Proteomes" id="UP000186720"/>
    </source>
</evidence>
<dbReference type="InterPro" id="IPR000595">
    <property type="entry name" value="cNMP-bd_dom"/>
</dbReference>
<name>A0A1Q6A3P0_9SPHI</name>
<evidence type="ECO:0000313" key="2">
    <source>
        <dbReference type="EMBL" id="OKS88629.1"/>
    </source>
</evidence>
<reference evidence="2 3" key="1">
    <citation type="submission" date="2016-11" db="EMBL/GenBank/DDBJ databases">
        <title>Whole Genome Sequencing of Mucilaginibacter polytrichastri RG4-7(T) isolated from the moss sample.</title>
        <authorList>
            <person name="Li Y."/>
        </authorList>
    </citation>
    <scope>NUCLEOTIDE SEQUENCE [LARGE SCALE GENOMIC DNA]</scope>
    <source>
        <strain evidence="2 3">RG4-7</strain>
    </source>
</reference>
<organism evidence="2 3">
    <name type="scientific">Mucilaginibacter polytrichastri</name>
    <dbReference type="NCBI Taxonomy" id="1302689"/>
    <lineage>
        <taxon>Bacteria</taxon>
        <taxon>Pseudomonadati</taxon>
        <taxon>Bacteroidota</taxon>
        <taxon>Sphingobacteriia</taxon>
        <taxon>Sphingobacteriales</taxon>
        <taxon>Sphingobacteriaceae</taxon>
        <taxon>Mucilaginibacter</taxon>
    </lineage>
</organism>
<dbReference type="EMBL" id="MPPL01000001">
    <property type="protein sequence ID" value="OKS88629.1"/>
    <property type="molecule type" value="Genomic_DNA"/>
</dbReference>
<protein>
    <recommendedName>
        <fullName evidence="1">Cyclic nucleotide-binding domain-containing protein</fullName>
    </recommendedName>
</protein>
<dbReference type="InterPro" id="IPR014710">
    <property type="entry name" value="RmlC-like_jellyroll"/>
</dbReference>
<gene>
    <name evidence="2" type="ORF">RG47T_4101</name>
</gene>
<comment type="caution">
    <text evidence="2">The sequence shown here is derived from an EMBL/GenBank/DDBJ whole genome shotgun (WGS) entry which is preliminary data.</text>
</comment>
<feature type="domain" description="Cyclic nucleotide-binding" evidence="1">
    <location>
        <begin position="30"/>
        <end position="114"/>
    </location>
</feature>
<dbReference type="STRING" id="1302689.RG47T_4101"/>
<dbReference type="CDD" id="cd00038">
    <property type="entry name" value="CAP_ED"/>
    <property type="match status" value="1"/>
</dbReference>
<keyword evidence="3" id="KW-1185">Reference proteome</keyword>
<dbReference type="SUPFAM" id="SSF51206">
    <property type="entry name" value="cAMP-binding domain-like"/>
    <property type="match status" value="1"/>
</dbReference>
<accession>A0A1Q6A3P0</accession>
<dbReference type="InterPro" id="IPR018490">
    <property type="entry name" value="cNMP-bd_dom_sf"/>
</dbReference>
<proteinExistence type="predicted"/>
<evidence type="ECO:0000259" key="1">
    <source>
        <dbReference type="Pfam" id="PF00027"/>
    </source>
</evidence>
<dbReference type="Proteomes" id="UP000186720">
    <property type="component" value="Unassembled WGS sequence"/>
</dbReference>
<sequence>MSQLLRTHIEAICPLSDEEFAHILSHFKLRKLKKHAFLVQEGEYVRQEYFVLKGCLKAYIADPETGNEFIYQFGAEDWWMTGREAFFKETKATINIDCLEDCEVLGITLEDRNKLGADLWKYEHFLQVKANLGYISLQKRLQLMIMGTAKDRYEHFIRQYRQYPQLFSRIPKTHIASYLGVTRETLSRLYRR</sequence>
<dbReference type="OrthoDB" id="1092431at2"/>